<keyword evidence="2" id="KW-1185">Reference proteome</keyword>
<dbReference type="EMBL" id="JBHSFA010000004">
    <property type="protein sequence ID" value="MFC4541781.1"/>
    <property type="molecule type" value="Genomic_DNA"/>
</dbReference>
<organism evidence="1 2">
    <name type="scientific">Halosolutus amylolyticus</name>
    <dbReference type="NCBI Taxonomy" id="2932267"/>
    <lineage>
        <taxon>Archaea</taxon>
        <taxon>Methanobacteriati</taxon>
        <taxon>Methanobacteriota</taxon>
        <taxon>Stenosarchaea group</taxon>
        <taxon>Halobacteria</taxon>
        <taxon>Halobacteriales</taxon>
        <taxon>Natrialbaceae</taxon>
        <taxon>Halosolutus</taxon>
    </lineage>
</organism>
<gene>
    <name evidence="1" type="ORF">ACFO5R_07555</name>
</gene>
<protein>
    <submittedName>
        <fullName evidence="1">Uncharacterized protein</fullName>
    </submittedName>
</protein>
<evidence type="ECO:0000313" key="2">
    <source>
        <dbReference type="Proteomes" id="UP001595898"/>
    </source>
</evidence>
<comment type="caution">
    <text evidence="1">The sequence shown here is derived from an EMBL/GenBank/DDBJ whole genome shotgun (WGS) entry which is preliminary data.</text>
</comment>
<reference evidence="1 2" key="1">
    <citation type="journal article" date="2019" name="Int. J. Syst. Evol. Microbiol.">
        <title>The Global Catalogue of Microorganisms (GCM) 10K type strain sequencing project: providing services to taxonomists for standard genome sequencing and annotation.</title>
        <authorList>
            <consortium name="The Broad Institute Genomics Platform"/>
            <consortium name="The Broad Institute Genome Sequencing Center for Infectious Disease"/>
            <person name="Wu L."/>
            <person name="Ma J."/>
        </authorList>
    </citation>
    <scope>NUCLEOTIDE SEQUENCE [LARGE SCALE GENOMIC DNA]</scope>
    <source>
        <strain evidence="1 2">WLHS5</strain>
    </source>
</reference>
<sequence>MNSTSTVVTATLTVRVPLRASGDLADGARRIVERTDAVDRLERATVRGVSPGLNDTTVDLHARVALDGTDRGADEAVLRRDLERGAGVVSVDAVESADAETQPIEAEVG</sequence>
<evidence type="ECO:0000313" key="1">
    <source>
        <dbReference type="EMBL" id="MFC4541781.1"/>
    </source>
</evidence>
<name>A0ABD5PMT6_9EURY</name>
<accession>A0ABD5PMT6</accession>
<dbReference type="RefSeq" id="WP_250142585.1">
    <property type="nucleotide sequence ID" value="NZ_JALIQP010000008.1"/>
</dbReference>
<dbReference type="Proteomes" id="UP001595898">
    <property type="component" value="Unassembled WGS sequence"/>
</dbReference>
<proteinExistence type="predicted"/>
<dbReference type="AlphaFoldDB" id="A0ABD5PMT6"/>